<organism evidence="2 3">
    <name type="scientific">Aspergillus taichungensis</name>
    <dbReference type="NCBI Taxonomy" id="482145"/>
    <lineage>
        <taxon>Eukaryota</taxon>
        <taxon>Fungi</taxon>
        <taxon>Dikarya</taxon>
        <taxon>Ascomycota</taxon>
        <taxon>Pezizomycotina</taxon>
        <taxon>Eurotiomycetes</taxon>
        <taxon>Eurotiomycetidae</taxon>
        <taxon>Eurotiales</taxon>
        <taxon>Aspergillaceae</taxon>
        <taxon>Aspergillus</taxon>
        <taxon>Aspergillus subgen. Circumdati</taxon>
    </lineage>
</organism>
<keyword evidence="1" id="KW-0472">Membrane</keyword>
<keyword evidence="1" id="KW-0812">Transmembrane</keyword>
<evidence type="ECO:0000313" key="2">
    <source>
        <dbReference type="EMBL" id="PLN86384.1"/>
    </source>
</evidence>
<gene>
    <name evidence="2" type="ORF">BDW42DRAFT_159156</name>
</gene>
<dbReference type="AlphaFoldDB" id="A0A2J5I8L0"/>
<keyword evidence="1" id="KW-1133">Transmembrane helix</keyword>
<dbReference type="Proteomes" id="UP000235023">
    <property type="component" value="Unassembled WGS sequence"/>
</dbReference>
<dbReference type="PROSITE" id="PS51257">
    <property type="entry name" value="PROKAR_LIPOPROTEIN"/>
    <property type="match status" value="1"/>
</dbReference>
<keyword evidence="3" id="KW-1185">Reference proteome</keyword>
<feature type="transmembrane region" description="Helical" evidence="1">
    <location>
        <begin position="50"/>
        <end position="73"/>
    </location>
</feature>
<evidence type="ECO:0000313" key="3">
    <source>
        <dbReference type="Proteomes" id="UP000235023"/>
    </source>
</evidence>
<evidence type="ECO:0000256" key="1">
    <source>
        <dbReference type="SAM" id="Phobius"/>
    </source>
</evidence>
<name>A0A2J5I8L0_9EURO</name>
<reference evidence="3" key="1">
    <citation type="submission" date="2017-12" db="EMBL/GenBank/DDBJ databases">
        <authorList>
            <consortium name="DOE Joint Genome Institute"/>
            <person name="Mondo S.J."/>
            <person name="Kjaerbolling I."/>
            <person name="Vesth T.C."/>
            <person name="Frisvad J.C."/>
            <person name="Nybo J.L."/>
            <person name="Theobald S."/>
            <person name="Kuo A."/>
            <person name="Bowyer P."/>
            <person name="Matsuda Y."/>
            <person name="Lyhne E.K."/>
            <person name="Kogle M.E."/>
            <person name="Clum A."/>
            <person name="Lipzen A."/>
            <person name="Salamov A."/>
            <person name="Ngan C.Y."/>
            <person name="Daum C."/>
            <person name="Chiniquy J."/>
            <person name="Barry K."/>
            <person name="LaButti K."/>
            <person name="Haridas S."/>
            <person name="Simmons B.A."/>
            <person name="Magnuson J.K."/>
            <person name="Mortensen U.H."/>
            <person name="Larsen T.O."/>
            <person name="Grigoriev I.V."/>
            <person name="Baker S.E."/>
            <person name="Andersen M.R."/>
            <person name="Nordberg H.P."/>
            <person name="Cantor M.N."/>
            <person name="Hua S.X."/>
        </authorList>
    </citation>
    <scope>NUCLEOTIDE SEQUENCE [LARGE SCALE GENOMIC DNA]</scope>
    <source>
        <strain evidence="3">IBT 19404</strain>
    </source>
</reference>
<dbReference type="EMBL" id="KZ559499">
    <property type="protein sequence ID" value="PLN86384.1"/>
    <property type="molecule type" value="Genomic_DNA"/>
</dbReference>
<protein>
    <submittedName>
        <fullName evidence="2">Uncharacterized protein</fullName>
    </submittedName>
</protein>
<sequence>MRTVVGATHGTSGTPNTTNSVLVTITACSQVYFHPSRSFFQPLFLSHSLFFLRFLSFLSFISLSSHPSFLAIAKNLRSSTDRHPSSESRPPIDLSLTLYVVSHCPLLPSPSIADRVHPQI</sequence>
<accession>A0A2J5I8L0</accession>
<proteinExistence type="predicted"/>